<evidence type="ECO:0000313" key="2">
    <source>
        <dbReference type="WBParaSite" id="ES5_v2.g23092.t1"/>
    </source>
</evidence>
<evidence type="ECO:0000313" key="1">
    <source>
        <dbReference type="Proteomes" id="UP000887579"/>
    </source>
</evidence>
<dbReference type="Proteomes" id="UP000887579">
    <property type="component" value="Unplaced"/>
</dbReference>
<accession>A0AC34G1U1</accession>
<dbReference type="WBParaSite" id="ES5_v2.g23092.t1">
    <property type="protein sequence ID" value="ES5_v2.g23092.t1"/>
    <property type="gene ID" value="ES5_v2.g23092"/>
</dbReference>
<organism evidence="1 2">
    <name type="scientific">Panagrolaimus sp. ES5</name>
    <dbReference type="NCBI Taxonomy" id="591445"/>
    <lineage>
        <taxon>Eukaryota</taxon>
        <taxon>Metazoa</taxon>
        <taxon>Ecdysozoa</taxon>
        <taxon>Nematoda</taxon>
        <taxon>Chromadorea</taxon>
        <taxon>Rhabditida</taxon>
        <taxon>Tylenchina</taxon>
        <taxon>Panagrolaimomorpha</taxon>
        <taxon>Panagrolaimoidea</taxon>
        <taxon>Panagrolaimidae</taxon>
        <taxon>Panagrolaimus</taxon>
    </lineage>
</organism>
<proteinExistence type="predicted"/>
<sequence length="225" mass="25704">MSKRSRTQDPIYPESNDTSKTPNQRRRIRNVVPTPPSSNAFREGPMTRSRTRTLEMLILNQEQQNVPTPAPPPSSNSTRRGPQTRSRSREMEQTATSRTSNPISNRISSNISDQRSSNLLQNNTVRVRRNRTREVEPSVVSHRFSSNNFFDPYRYINRPSNPPIQNRANKVVEDSDVIVLSSDDENVPPINKPKEIIPQINRQVCIGTSVIFTYSDLNGLYLPNM</sequence>
<name>A0AC34G1U1_9BILA</name>
<protein>
    <submittedName>
        <fullName evidence="2">Uncharacterized protein</fullName>
    </submittedName>
</protein>
<reference evidence="2" key="1">
    <citation type="submission" date="2022-11" db="UniProtKB">
        <authorList>
            <consortium name="WormBaseParasite"/>
        </authorList>
    </citation>
    <scope>IDENTIFICATION</scope>
</reference>